<comment type="caution">
    <text evidence="9">The sequence shown here is derived from an EMBL/GenBank/DDBJ whole genome shotgun (WGS) entry which is preliminary data.</text>
</comment>
<evidence type="ECO:0000256" key="7">
    <source>
        <dbReference type="ARBA" id="ARBA00022723"/>
    </source>
</evidence>
<dbReference type="Gene3D" id="3.90.870.10">
    <property type="entry name" value="DHBP synthase"/>
    <property type="match status" value="2"/>
</dbReference>
<dbReference type="PANTHER" id="PTHR21327">
    <property type="entry name" value="GTP CYCLOHYDROLASE II-RELATED"/>
    <property type="match status" value="1"/>
</dbReference>
<comment type="similarity">
    <text evidence="4">In the N-terminal section; belongs to the DHBP synthase family.</text>
</comment>
<comment type="function">
    <text evidence="2">Catalyzes the conversion of D-ribulose 5-phosphate to formate and 3,4-dihydroxy-2-butanone 4-phosphate.</text>
</comment>
<comment type="catalytic activity">
    <reaction evidence="1">
        <text>D-ribulose 5-phosphate = (2S)-2-hydroxy-3-oxobutyl phosphate + formate + H(+)</text>
        <dbReference type="Rhea" id="RHEA:18457"/>
        <dbReference type="ChEBI" id="CHEBI:15378"/>
        <dbReference type="ChEBI" id="CHEBI:15740"/>
        <dbReference type="ChEBI" id="CHEBI:58121"/>
        <dbReference type="ChEBI" id="CHEBI:58830"/>
        <dbReference type="EC" id="4.1.99.12"/>
    </reaction>
</comment>
<dbReference type="Pfam" id="PF00926">
    <property type="entry name" value="DHBP_synthase"/>
    <property type="match status" value="2"/>
</dbReference>
<organism evidence="9 10">
    <name type="scientific">Nocardia aurea</name>
    <dbReference type="NCBI Taxonomy" id="2144174"/>
    <lineage>
        <taxon>Bacteria</taxon>
        <taxon>Bacillati</taxon>
        <taxon>Actinomycetota</taxon>
        <taxon>Actinomycetes</taxon>
        <taxon>Mycobacteriales</taxon>
        <taxon>Nocardiaceae</taxon>
        <taxon>Nocardia</taxon>
    </lineage>
</organism>
<feature type="domain" description="GTP cyclohydrolase II" evidence="8">
    <location>
        <begin position="249"/>
        <end position="401"/>
    </location>
</feature>
<dbReference type="SUPFAM" id="SSF142695">
    <property type="entry name" value="RibA-like"/>
    <property type="match status" value="1"/>
</dbReference>
<name>A0ABV3FVQ7_9NOCA</name>
<dbReference type="InterPro" id="IPR032677">
    <property type="entry name" value="GTP_cyclohydro_II"/>
</dbReference>
<evidence type="ECO:0000256" key="3">
    <source>
        <dbReference type="ARBA" id="ARBA00004904"/>
    </source>
</evidence>
<reference evidence="9 10" key="1">
    <citation type="submission" date="2024-06" db="EMBL/GenBank/DDBJ databases">
        <title>The Natural Products Discovery Center: Release of the First 8490 Sequenced Strains for Exploring Actinobacteria Biosynthetic Diversity.</title>
        <authorList>
            <person name="Kalkreuter E."/>
            <person name="Kautsar S.A."/>
            <person name="Yang D."/>
            <person name="Bader C.D."/>
            <person name="Teijaro C.N."/>
            <person name="Fluegel L."/>
            <person name="Davis C.M."/>
            <person name="Simpson J.R."/>
            <person name="Lauterbach L."/>
            <person name="Steele A.D."/>
            <person name="Gui C."/>
            <person name="Meng S."/>
            <person name="Li G."/>
            <person name="Viehrig K."/>
            <person name="Ye F."/>
            <person name="Su P."/>
            <person name="Kiefer A.F."/>
            <person name="Nichols A."/>
            <person name="Cepeda A.J."/>
            <person name="Yan W."/>
            <person name="Fan B."/>
            <person name="Jiang Y."/>
            <person name="Adhikari A."/>
            <person name="Zheng C.-J."/>
            <person name="Schuster L."/>
            <person name="Cowan T.M."/>
            <person name="Smanski M.J."/>
            <person name="Chevrette M.G."/>
            <person name="De Carvalho L.P.S."/>
            <person name="Shen B."/>
        </authorList>
    </citation>
    <scope>NUCLEOTIDE SEQUENCE [LARGE SCALE GENOMIC DNA]</scope>
    <source>
        <strain evidence="9 10">NPDC050403</strain>
    </source>
</reference>
<accession>A0ABV3FVQ7</accession>
<evidence type="ECO:0000256" key="1">
    <source>
        <dbReference type="ARBA" id="ARBA00000141"/>
    </source>
</evidence>
<evidence type="ECO:0000313" key="9">
    <source>
        <dbReference type="EMBL" id="MEV0709483.1"/>
    </source>
</evidence>
<comment type="pathway">
    <text evidence="3">Cofactor biosynthesis; riboflavin biosynthesis; 2-hydroxy-3-oxobutyl phosphate from D-ribulose 5-phosphate: step 1/1.</text>
</comment>
<evidence type="ECO:0000313" key="10">
    <source>
        <dbReference type="Proteomes" id="UP001551695"/>
    </source>
</evidence>
<protein>
    <recommendedName>
        <fullName evidence="5">3,4-dihydroxy-2-butanone-4-phosphate synthase</fullName>
        <ecNumber evidence="5">4.1.99.12</ecNumber>
    </recommendedName>
</protein>
<keyword evidence="6" id="KW-0686">Riboflavin biosynthesis</keyword>
<evidence type="ECO:0000256" key="2">
    <source>
        <dbReference type="ARBA" id="ARBA00002284"/>
    </source>
</evidence>
<proteinExistence type="inferred from homology"/>
<dbReference type="Gene3D" id="3.40.50.10990">
    <property type="entry name" value="GTP cyclohydrolase II"/>
    <property type="match status" value="1"/>
</dbReference>
<evidence type="ECO:0000256" key="6">
    <source>
        <dbReference type="ARBA" id="ARBA00022619"/>
    </source>
</evidence>
<evidence type="ECO:0000256" key="5">
    <source>
        <dbReference type="ARBA" id="ARBA00012153"/>
    </source>
</evidence>
<dbReference type="EMBL" id="JBFAKC010000007">
    <property type="protein sequence ID" value="MEV0709483.1"/>
    <property type="molecule type" value="Genomic_DNA"/>
</dbReference>
<keyword evidence="7" id="KW-0479">Metal-binding</keyword>
<dbReference type="EC" id="4.1.99.12" evidence="5"/>
<keyword evidence="10" id="KW-1185">Reference proteome</keyword>
<gene>
    <name evidence="9" type="ORF">AB0I48_18130</name>
</gene>
<dbReference type="InterPro" id="IPR036144">
    <property type="entry name" value="RibA-like_sf"/>
</dbReference>
<evidence type="ECO:0000259" key="8">
    <source>
        <dbReference type="Pfam" id="PF00925"/>
    </source>
</evidence>
<dbReference type="Proteomes" id="UP001551695">
    <property type="component" value="Unassembled WGS sequence"/>
</dbReference>
<sequence length="501" mass="50845">MSGPAAVEFAVDAVRSGRMVIVVAGEDDSATGNLVLGAGHVSAEAVNFMATRGRGLIRVAMSAARLDALGIPPADTTATGPARDTFRVSVDVAAATTRGISARGRAETIRALVDPAATERDFTRPGYVFPVGCREGGLLAAVGESAVRSRVAAPAPPVAVIAQPEGVASWVGAAAVPPPAVGLHADAAVELLVAAGMEPAAVLCEICGVDGELAELPELLELGAAHDIPVIGIAELIEYRRRELCRVQRAGEARIPLEAGQFRAIGYVDGTGREHIALVHGDLARAEAPLARVQSECLLGDVFGSRRCECRDSLRRSLALIAETGDGVLVYLRGPDDVVSRTPATCPRASPDAAARNALVHSDIRSAGDILTDLGVHAVRLLVDSADTVDLPADIAVVERVDIVTDAPSDADGAGRLSEARAVRHTGFGGAAASRTAVDGVAVGGTAANGTVVNGTVPTGRAATGTSVNGLAVNGTLVNGTGIDTVTRTTVGAVNRVGSAT</sequence>
<dbReference type="PANTHER" id="PTHR21327:SF18">
    <property type="entry name" value="3,4-DIHYDROXY-2-BUTANONE 4-PHOSPHATE SYNTHASE"/>
    <property type="match status" value="1"/>
</dbReference>
<dbReference type="InterPro" id="IPR017945">
    <property type="entry name" value="DHBP_synth_RibB-like_a/b_dom"/>
</dbReference>
<dbReference type="InterPro" id="IPR000422">
    <property type="entry name" value="DHBP_synthase_RibB"/>
</dbReference>
<dbReference type="RefSeq" id="WP_357785026.1">
    <property type="nucleotide sequence ID" value="NZ_JBFAKC010000007.1"/>
</dbReference>
<dbReference type="SUPFAM" id="SSF55821">
    <property type="entry name" value="YrdC/RibB"/>
    <property type="match status" value="2"/>
</dbReference>
<evidence type="ECO:0000256" key="4">
    <source>
        <dbReference type="ARBA" id="ARBA00005520"/>
    </source>
</evidence>
<dbReference type="Pfam" id="PF00925">
    <property type="entry name" value="GTP_cyclohydro2"/>
    <property type="match status" value="1"/>
</dbReference>